<proteinExistence type="predicted"/>
<dbReference type="Proteomes" id="UP000663570">
    <property type="component" value="Chromosome"/>
</dbReference>
<feature type="domain" description="RelA/SpoT" evidence="1">
    <location>
        <begin position="80"/>
        <end position="215"/>
    </location>
</feature>
<name>A0ABX7MC04_9RHOO</name>
<dbReference type="PANTHER" id="PTHR41773">
    <property type="entry name" value="GTP PYROPHOSPHATASE-RELATED"/>
    <property type="match status" value="1"/>
</dbReference>
<dbReference type="RefSeq" id="WP_206256079.1">
    <property type="nucleotide sequence ID" value="NZ_CP071060.1"/>
</dbReference>
<dbReference type="EMBL" id="CP071060">
    <property type="protein sequence ID" value="QSI78678.1"/>
    <property type="molecule type" value="Genomic_DNA"/>
</dbReference>
<dbReference type="Pfam" id="PF04607">
    <property type="entry name" value="RelA_SpoT"/>
    <property type="match status" value="1"/>
</dbReference>
<gene>
    <name evidence="2" type="ORF">JY500_08760</name>
</gene>
<dbReference type="Gene3D" id="3.30.460.10">
    <property type="entry name" value="Beta Polymerase, domain 2"/>
    <property type="match status" value="1"/>
</dbReference>
<sequence>MSIAFAGILCASSSGDLSAGSFVIQGEDVASLDFDKEKSSFREWYDSKRTVLARVASQLENLIATLTSSSDDIEEPIVSHRIKDREECIKKFALKYQTGLESTSTEYEIRDHITDLVGLRVVCYYETDIARVVKVLRENFEVVCETNKSAELEAQDNVFGYKGHHLDLRVNGDRANLPEYGEYLGLRFEVQVRSTIQDAWSVLDHKIKYKKSIPHELKRKINALAALFEIADREFTDIKEVTERFKKGVQADIGVASQSASKPLDVFEFLALTQPRFPDYQFQGFKADGFVQEINRWSSKLDVATFKTVLETHMAKVDEYAKYQKSSHGNELNPFTKLRHALYLHNRDDFKLVLYDVQRSSFDKWLAEDVEGKR</sequence>
<protein>
    <recommendedName>
        <fullName evidence="1">RelA/SpoT domain-containing protein</fullName>
    </recommendedName>
</protein>
<dbReference type="InterPro" id="IPR007685">
    <property type="entry name" value="RelA_SpoT"/>
</dbReference>
<dbReference type="InterPro" id="IPR043519">
    <property type="entry name" value="NT_sf"/>
</dbReference>
<keyword evidence="3" id="KW-1185">Reference proteome</keyword>
<dbReference type="SMART" id="SM00954">
    <property type="entry name" value="RelA_SpoT"/>
    <property type="match status" value="1"/>
</dbReference>
<dbReference type="PANTHER" id="PTHR41773:SF1">
    <property type="entry name" value="RELA_SPOT DOMAIN-CONTAINING PROTEIN"/>
    <property type="match status" value="1"/>
</dbReference>
<reference evidence="2 3" key="1">
    <citation type="submission" date="2021-02" db="EMBL/GenBank/DDBJ databases">
        <title>Niveibacterium changnyeongensis HC41.</title>
        <authorList>
            <person name="Kang M."/>
        </authorList>
    </citation>
    <scope>NUCLEOTIDE SEQUENCE [LARGE SCALE GENOMIC DNA]</scope>
    <source>
        <strain evidence="2 3">HC41</strain>
    </source>
</reference>
<evidence type="ECO:0000313" key="2">
    <source>
        <dbReference type="EMBL" id="QSI78678.1"/>
    </source>
</evidence>
<organism evidence="2 3">
    <name type="scientific">Niveibacterium microcysteis</name>
    <dbReference type="NCBI Taxonomy" id="2811415"/>
    <lineage>
        <taxon>Bacteria</taxon>
        <taxon>Pseudomonadati</taxon>
        <taxon>Pseudomonadota</taxon>
        <taxon>Betaproteobacteria</taxon>
        <taxon>Rhodocyclales</taxon>
        <taxon>Rhodocyclaceae</taxon>
        <taxon>Niveibacterium</taxon>
    </lineage>
</organism>
<dbReference type="CDD" id="cd05399">
    <property type="entry name" value="NT_Rel-Spo_like"/>
    <property type="match status" value="1"/>
</dbReference>
<dbReference type="SUPFAM" id="SSF81301">
    <property type="entry name" value="Nucleotidyltransferase"/>
    <property type="match status" value="1"/>
</dbReference>
<dbReference type="Gene3D" id="1.10.287.860">
    <property type="entry name" value="Nucleotidyltransferase"/>
    <property type="match status" value="1"/>
</dbReference>
<evidence type="ECO:0000313" key="3">
    <source>
        <dbReference type="Proteomes" id="UP000663570"/>
    </source>
</evidence>
<accession>A0ABX7MC04</accession>
<evidence type="ECO:0000259" key="1">
    <source>
        <dbReference type="SMART" id="SM00954"/>
    </source>
</evidence>